<dbReference type="InterPro" id="IPR020459">
    <property type="entry name" value="AMP-binding"/>
</dbReference>
<keyword evidence="1" id="KW-0472">Membrane</keyword>
<gene>
    <name evidence="3" type="ORF">METZ01_LOCUS473858</name>
</gene>
<dbReference type="GO" id="GO:0003987">
    <property type="term" value="F:acetate-CoA ligase activity"/>
    <property type="evidence" value="ECO:0007669"/>
    <property type="project" value="TreeGrafter"/>
</dbReference>
<dbReference type="EMBL" id="UINC01201596">
    <property type="protein sequence ID" value="SVE21004.1"/>
    <property type="molecule type" value="Genomic_DNA"/>
</dbReference>
<proteinExistence type="predicted"/>
<dbReference type="Gene3D" id="3.40.50.12780">
    <property type="entry name" value="N-terminal domain of ligase-like"/>
    <property type="match status" value="1"/>
</dbReference>
<reference evidence="3" key="1">
    <citation type="submission" date="2018-05" db="EMBL/GenBank/DDBJ databases">
        <authorList>
            <person name="Lanie J.A."/>
            <person name="Ng W.-L."/>
            <person name="Kazmierczak K.M."/>
            <person name="Andrzejewski T.M."/>
            <person name="Davidsen T.M."/>
            <person name="Wayne K.J."/>
            <person name="Tettelin H."/>
            <person name="Glass J.I."/>
            <person name="Rusch D."/>
            <person name="Podicherti R."/>
            <person name="Tsui H.-C.T."/>
            <person name="Winkler M.E."/>
        </authorList>
    </citation>
    <scope>NUCLEOTIDE SEQUENCE</scope>
</reference>
<protein>
    <recommendedName>
        <fullName evidence="2">AMP-dependent synthetase/ligase domain-containing protein</fullName>
    </recommendedName>
</protein>
<keyword evidence="1" id="KW-0812">Transmembrane</keyword>
<evidence type="ECO:0000256" key="1">
    <source>
        <dbReference type="SAM" id="Phobius"/>
    </source>
</evidence>
<sequence>NKKVTLTYNELFNKVNSFSNALIQSSMVKGDRVIIYMPTIPEAIIAMLSCARLGLIHSIVFAGFSSESIKNRINDCGAKLVITVDAFKRNGKIIKSKKTVDVALSLGCPSIEKCIIFNNLSEKIEIDKKRDLWWDEILPTDNKFIPPEKMSAEDLLFILYTSGSTGKPKGIIHSTAGYLLNCILTNKWVFDLKESDIFWCTADIGWITGHSYVVYGPLATGSTVLIYDGAPTYPKVDRFWDIIEK</sequence>
<feature type="non-terminal residue" evidence="3">
    <location>
        <position position="1"/>
    </location>
</feature>
<keyword evidence="1" id="KW-1133">Transmembrane helix</keyword>
<dbReference type="PRINTS" id="PR00154">
    <property type="entry name" value="AMPBINDING"/>
</dbReference>
<name>A0A383BM79_9ZZZZ</name>
<feature type="domain" description="AMP-dependent synthetase/ligase" evidence="2">
    <location>
        <begin position="3"/>
        <end position="245"/>
    </location>
</feature>
<dbReference type="Pfam" id="PF00501">
    <property type="entry name" value="AMP-binding"/>
    <property type="match status" value="1"/>
</dbReference>
<dbReference type="InterPro" id="IPR042099">
    <property type="entry name" value="ANL_N_sf"/>
</dbReference>
<dbReference type="GO" id="GO:0006085">
    <property type="term" value="P:acetyl-CoA biosynthetic process"/>
    <property type="evidence" value="ECO:0007669"/>
    <property type="project" value="TreeGrafter"/>
</dbReference>
<dbReference type="AlphaFoldDB" id="A0A383BM79"/>
<dbReference type="PROSITE" id="PS00455">
    <property type="entry name" value="AMP_BINDING"/>
    <property type="match status" value="1"/>
</dbReference>
<dbReference type="InterPro" id="IPR020845">
    <property type="entry name" value="AMP-binding_CS"/>
</dbReference>
<dbReference type="PANTHER" id="PTHR24095">
    <property type="entry name" value="ACETYL-COENZYME A SYNTHETASE"/>
    <property type="match status" value="1"/>
</dbReference>
<dbReference type="InterPro" id="IPR000873">
    <property type="entry name" value="AMP-dep_synth/lig_dom"/>
</dbReference>
<dbReference type="SUPFAM" id="SSF56801">
    <property type="entry name" value="Acetyl-CoA synthetase-like"/>
    <property type="match status" value="1"/>
</dbReference>
<dbReference type="PANTHER" id="PTHR24095:SF14">
    <property type="entry name" value="ACETYL-COENZYME A SYNTHETASE 1"/>
    <property type="match status" value="1"/>
</dbReference>
<evidence type="ECO:0000313" key="3">
    <source>
        <dbReference type="EMBL" id="SVE21004.1"/>
    </source>
</evidence>
<evidence type="ECO:0000259" key="2">
    <source>
        <dbReference type="Pfam" id="PF00501"/>
    </source>
</evidence>
<feature type="non-terminal residue" evidence="3">
    <location>
        <position position="245"/>
    </location>
</feature>
<organism evidence="3">
    <name type="scientific">marine metagenome</name>
    <dbReference type="NCBI Taxonomy" id="408172"/>
    <lineage>
        <taxon>unclassified sequences</taxon>
        <taxon>metagenomes</taxon>
        <taxon>ecological metagenomes</taxon>
    </lineage>
</organism>
<accession>A0A383BM79</accession>
<feature type="transmembrane region" description="Helical" evidence="1">
    <location>
        <begin position="43"/>
        <end position="64"/>
    </location>
</feature>